<reference evidence="1" key="2">
    <citation type="submission" date="2022-04" db="EMBL/GenBank/DDBJ databases">
        <title>Complete Genome Sequence of Flavobacterium sediminilitoris YSM-43, Isolated from a Tidal Sediment.</title>
        <authorList>
            <person name="Lee P.A."/>
        </authorList>
    </citation>
    <scope>NUCLEOTIDE SEQUENCE</scope>
    <source>
        <strain evidence="1">YSM-43</strain>
    </source>
</reference>
<organism evidence="1 2">
    <name type="scientific">Flavobacterium sediminilitoris</name>
    <dbReference type="NCBI Taxonomy" id="2024526"/>
    <lineage>
        <taxon>Bacteria</taxon>
        <taxon>Pseudomonadati</taxon>
        <taxon>Bacteroidota</taxon>
        <taxon>Flavobacteriia</taxon>
        <taxon>Flavobacteriales</taxon>
        <taxon>Flavobacteriaceae</taxon>
        <taxon>Flavobacterium</taxon>
    </lineage>
</organism>
<proteinExistence type="predicted"/>
<name>A0ABY4HJ84_9FLAO</name>
<evidence type="ECO:0000313" key="1">
    <source>
        <dbReference type="EMBL" id="UOX32618.1"/>
    </source>
</evidence>
<evidence type="ECO:0000313" key="2">
    <source>
        <dbReference type="Proteomes" id="UP000830454"/>
    </source>
</evidence>
<accession>A0ABY4HJ84</accession>
<dbReference type="EMBL" id="CP090145">
    <property type="protein sequence ID" value="UOX32618.1"/>
    <property type="molecule type" value="Genomic_DNA"/>
</dbReference>
<dbReference type="Proteomes" id="UP000830454">
    <property type="component" value="Chromosome"/>
</dbReference>
<reference evidence="1" key="1">
    <citation type="submission" date="2021-12" db="EMBL/GenBank/DDBJ databases">
        <authorList>
            <person name="Cha I.-T."/>
            <person name="Lee K.-E."/>
            <person name="Park S.-J."/>
        </authorList>
    </citation>
    <scope>NUCLEOTIDE SEQUENCE</scope>
    <source>
        <strain evidence="1">YSM-43</strain>
    </source>
</reference>
<dbReference type="Pfam" id="PF19777">
    <property type="entry name" value="DUF6263"/>
    <property type="match status" value="1"/>
</dbReference>
<dbReference type="InterPro" id="IPR046230">
    <property type="entry name" value="DUF6263"/>
</dbReference>
<keyword evidence="2" id="KW-1185">Reference proteome</keyword>
<dbReference type="RefSeq" id="WP_246915451.1">
    <property type="nucleotide sequence ID" value="NZ_CP090145.1"/>
</dbReference>
<gene>
    <name evidence="1" type="ORF">LXD69_11245</name>
</gene>
<sequence>MKAIKQLTFFSVIAFFISCSQNKEEIILTLNQKVGDEQTIVSEIETKGNEQMSMKSTVIARFKVSAKDAKNVYTYTTNVLNIKSETKMFGEIEEYDSNKDESLMTSDEKSMHYEFKNTLDSTFEILIDEKGNIVKPFYNTDGSGASDAIVDISNIQLVFPKDKVTINSKWEDEKTNPLTKTKTKSTYTIKDITEDKIIISVNAVIDGVPGLLEQNNVAGEYILNKKDCTLLKGTLEMNLQTGGKVTNTYYKK</sequence>
<protein>
    <submittedName>
        <fullName evidence="1">DUF6263 family protein</fullName>
    </submittedName>
</protein>
<dbReference type="PROSITE" id="PS51257">
    <property type="entry name" value="PROKAR_LIPOPROTEIN"/>
    <property type="match status" value="1"/>
</dbReference>